<name>A0ABD3M4Z5_9STRA</name>
<evidence type="ECO:0000313" key="2">
    <source>
        <dbReference type="EMBL" id="KAL3757116.1"/>
    </source>
</evidence>
<sequence length="283" mass="28215">MELKLAYATLLSFAALVASGDAQTTTVAAATTGAGLFASDMPASVACLTANMVTGGSFVDCCPSADPNDGICTIVWCVDVDYMNSGGSLIRDSCDCGSVETACEQLAQFADLVPGLVDACAAMGDCCEVGVTTNSDFASCTEDSLAALNATMPDYNTLIPGGVPDLDALTSTVTNATTTASGSTITTVAAETTATGDRTTVSPEEAATTTIAVEATTEAEATTTVAAATIPAEIGTTTTATEAANTTTVPAEKEVEPVVSGASAYAVNAAFSFVVTALVGYFV</sequence>
<dbReference type="Proteomes" id="UP001530293">
    <property type="component" value="Unassembled WGS sequence"/>
</dbReference>
<organism evidence="2 3">
    <name type="scientific">Discostella pseudostelligera</name>
    <dbReference type="NCBI Taxonomy" id="259834"/>
    <lineage>
        <taxon>Eukaryota</taxon>
        <taxon>Sar</taxon>
        <taxon>Stramenopiles</taxon>
        <taxon>Ochrophyta</taxon>
        <taxon>Bacillariophyta</taxon>
        <taxon>Coscinodiscophyceae</taxon>
        <taxon>Thalassiosirophycidae</taxon>
        <taxon>Stephanodiscales</taxon>
        <taxon>Stephanodiscaceae</taxon>
        <taxon>Discostella</taxon>
    </lineage>
</organism>
<keyword evidence="3" id="KW-1185">Reference proteome</keyword>
<feature type="chain" id="PRO_5044788385" evidence="1">
    <location>
        <begin position="23"/>
        <end position="283"/>
    </location>
</feature>
<dbReference type="EMBL" id="JALLBG020000273">
    <property type="protein sequence ID" value="KAL3757116.1"/>
    <property type="molecule type" value="Genomic_DNA"/>
</dbReference>
<evidence type="ECO:0000313" key="3">
    <source>
        <dbReference type="Proteomes" id="UP001530293"/>
    </source>
</evidence>
<protein>
    <submittedName>
        <fullName evidence="2">Uncharacterized protein</fullName>
    </submittedName>
</protein>
<gene>
    <name evidence="2" type="ORF">ACHAWU_002955</name>
</gene>
<feature type="signal peptide" evidence="1">
    <location>
        <begin position="1"/>
        <end position="22"/>
    </location>
</feature>
<comment type="caution">
    <text evidence="2">The sequence shown here is derived from an EMBL/GenBank/DDBJ whole genome shotgun (WGS) entry which is preliminary data.</text>
</comment>
<dbReference type="AlphaFoldDB" id="A0ABD3M4Z5"/>
<proteinExistence type="predicted"/>
<evidence type="ECO:0000256" key="1">
    <source>
        <dbReference type="SAM" id="SignalP"/>
    </source>
</evidence>
<accession>A0ABD3M4Z5</accession>
<reference evidence="2 3" key="1">
    <citation type="submission" date="2024-10" db="EMBL/GenBank/DDBJ databases">
        <title>Updated reference genomes for cyclostephanoid diatoms.</title>
        <authorList>
            <person name="Roberts W.R."/>
            <person name="Alverson A.J."/>
        </authorList>
    </citation>
    <scope>NUCLEOTIDE SEQUENCE [LARGE SCALE GENOMIC DNA]</scope>
    <source>
        <strain evidence="2 3">AJA232-27</strain>
    </source>
</reference>
<keyword evidence="1" id="KW-0732">Signal</keyword>